<feature type="chain" id="PRO_5036675462" evidence="4">
    <location>
        <begin position="31"/>
        <end position="416"/>
    </location>
</feature>
<evidence type="ECO:0000256" key="3">
    <source>
        <dbReference type="ARBA" id="ARBA00022729"/>
    </source>
</evidence>
<sequence>MNSSIGPCARKVRRAAATSAVLAIGVGALAACAEKEGGDTGGGATAPIAVTSSNDECEVASSEAQTGPVRFTVENAGDKVTEFYVFGEDNRVLGEVENIGPGLKGTLTVDIASPGDYRVACKPGMVGRGIEGEISVNGEEKESLQGSTEVEDAKSAYLDYVRGQTDTLVDQTTALADAVKAGDTEKAKALFGQARTPFERIEPVAESFADLDPKIDMRWDDTEGGEVEFTGFHRIERFLWAPTEDAVGDEPGQITREDFDDAKKNDTKENIDKVADQLVEDVTTLRDEVAGEDFVFETRAYVAGPQALVDEVAATKVDGEEDRYSHTDLWDFAANIEGSQRLITDMAPIIEAKEPEMMGEINGRFDDVSAAIDTYREGEGYKDYSQVSADQRRELSDKIDALSASLSEVPGVVLGQ</sequence>
<dbReference type="InterPro" id="IPR018976">
    <property type="entry name" value="Imelysin-like"/>
</dbReference>
<feature type="domain" description="EfeO-type cupredoxin-like" evidence="6">
    <location>
        <begin position="36"/>
        <end position="134"/>
    </location>
</feature>
<evidence type="ECO:0000313" key="7">
    <source>
        <dbReference type="EMBL" id="HJE92118.1"/>
    </source>
</evidence>
<keyword evidence="7" id="KW-0449">Lipoprotein</keyword>
<evidence type="ECO:0000256" key="4">
    <source>
        <dbReference type="SAM" id="SignalP"/>
    </source>
</evidence>
<dbReference type="RefSeq" id="WP_303915571.1">
    <property type="nucleotide sequence ID" value="NZ_DYXM01000272.1"/>
</dbReference>
<dbReference type="Pfam" id="PF13473">
    <property type="entry name" value="Cupredoxin_1"/>
    <property type="match status" value="1"/>
</dbReference>
<accession>A0A921JZN3</accession>
<name>A0A921JZN3_9ACTN</name>
<dbReference type="InterPro" id="IPR050894">
    <property type="entry name" value="EfeM/EfeO_iron_uptake"/>
</dbReference>
<dbReference type="EMBL" id="DYXM01000272">
    <property type="protein sequence ID" value="HJE92118.1"/>
    <property type="molecule type" value="Genomic_DNA"/>
</dbReference>
<dbReference type="CDD" id="cd14656">
    <property type="entry name" value="Imelysin-like_EfeO"/>
    <property type="match status" value="1"/>
</dbReference>
<dbReference type="GO" id="GO:0042597">
    <property type="term" value="C:periplasmic space"/>
    <property type="evidence" value="ECO:0007669"/>
    <property type="project" value="UniProtKB-SubCell"/>
</dbReference>
<reference evidence="7" key="1">
    <citation type="journal article" date="2021" name="PeerJ">
        <title>Extensive microbial diversity within the chicken gut microbiome revealed by metagenomics and culture.</title>
        <authorList>
            <person name="Gilroy R."/>
            <person name="Ravi A."/>
            <person name="Getino M."/>
            <person name="Pursley I."/>
            <person name="Horton D.L."/>
            <person name="Alikhan N.F."/>
            <person name="Baker D."/>
            <person name="Gharbi K."/>
            <person name="Hall N."/>
            <person name="Watson M."/>
            <person name="Adriaenssens E.M."/>
            <person name="Foster-Nyarko E."/>
            <person name="Jarju S."/>
            <person name="Secka A."/>
            <person name="Antonio M."/>
            <person name="Oren A."/>
            <person name="Chaudhuri R.R."/>
            <person name="La Ragione R."/>
            <person name="Hildebrand F."/>
            <person name="Pallen M.J."/>
        </authorList>
    </citation>
    <scope>NUCLEOTIDE SEQUENCE</scope>
    <source>
        <strain evidence="7">ChiGjej1B1-18357</strain>
    </source>
</reference>
<dbReference type="Pfam" id="PF09375">
    <property type="entry name" value="Peptidase_M75"/>
    <property type="match status" value="1"/>
</dbReference>
<gene>
    <name evidence="7" type="ORF">K8V11_14055</name>
</gene>
<dbReference type="InterPro" id="IPR053377">
    <property type="entry name" value="Iron_uptake_EfeM/EfeO"/>
</dbReference>
<dbReference type="PANTHER" id="PTHR39192">
    <property type="entry name" value="IRON UPTAKE SYSTEM COMPONENT EFEO"/>
    <property type="match status" value="1"/>
</dbReference>
<evidence type="ECO:0000256" key="1">
    <source>
        <dbReference type="ARBA" id="ARBA00004418"/>
    </source>
</evidence>
<dbReference type="InterPro" id="IPR028096">
    <property type="entry name" value="EfeO_Cupredoxin"/>
</dbReference>
<proteinExistence type="inferred from homology"/>
<evidence type="ECO:0000256" key="2">
    <source>
        <dbReference type="ARBA" id="ARBA00005989"/>
    </source>
</evidence>
<dbReference type="AlphaFoldDB" id="A0A921JZN3"/>
<organism evidence="7 8">
    <name type="scientific">Dietzia timorensis</name>
    <dbReference type="NCBI Taxonomy" id="499555"/>
    <lineage>
        <taxon>Bacteria</taxon>
        <taxon>Bacillati</taxon>
        <taxon>Actinomycetota</taxon>
        <taxon>Actinomycetes</taxon>
        <taxon>Mycobacteriales</taxon>
        <taxon>Dietziaceae</taxon>
        <taxon>Dietzia</taxon>
    </lineage>
</organism>
<protein>
    <submittedName>
        <fullName evidence="7">EfeM/EfeO family lipoprotein</fullName>
    </submittedName>
</protein>
<dbReference type="PANTHER" id="PTHR39192:SF1">
    <property type="entry name" value="IRON UPTAKE SYSTEM COMPONENT EFEO"/>
    <property type="match status" value="1"/>
</dbReference>
<dbReference type="Gene3D" id="1.20.1420.20">
    <property type="entry name" value="M75 peptidase, HXXE motif"/>
    <property type="match status" value="1"/>
</dbReference>
<dbReference type="Gene3D" id="2.60.40.420">
    <property type="entry name" value="Cupredoxins - blue copper proteins"/>
    <property type="match status" value="1"/>
</dbReference>
<reference evidence="7" key="2">
    <citation type="submission" date="2021-09" db="EMBL/GenBank/DDBJ databases">
        <authorList>
            <person name="Gilroy R."/>
        </authorList>
    </citation>
    <scope>NUCLEOTIDE SEQUENCE</scope>
    <source>
        <strain evidence="7">ChiGjej1B1-18357</strain>
    </source>
</reference>
<keyword evidence="3 4" id="KW-0732">Signal</keyword>
<feature type="domain" description="Imelysin-like" evidence="5">
    <location>
        <begin position="156"/>
        <end position="408"/>
    </location>
</feature>
<evidence type="ECO:0000259" key="6">
    <source>
        <dbReference type="Pfam" id="PF13473"/>
    </source>
</evidence>
<evidence type="ECO:0000313" key="8">
    <source>
        <dbReference type="Proteomes" id="UP000776650"/>
    </source>
</evidence>
<comment type="similarity">
    <text evidence="2">Belongs to the EfeM/EfeO family.</text>
</comment>
<dbReference type="InterPro" id="IPR038352">
    <property type="entry name" value="Imelysin_sf"/>
</dbReference>
<dbReference type="NCBIfam" id="NF041757">
    <property type="entry name" value="EfeO"/>
    <property type="match status" value="1"/>
</dbReference>
<feature type="signal peptide" evidence="4">
    <location>
        <begin position="1"/>
        <end position="30"/>
    </location>
</feature>
<dbReference type="InterPro" id="IPR008972">
    <property type="entry name" value="Cupredoxin"/>
</dbReference>
<comment type="caution">
    <text evidence="7">The sequence shown here is derived from an EMBL/GenBank/DDBJ whole genome shotgun (WGS) entry which is preliminary data.</text>
</comment>
<dbReference type="Proteomes" id="UP000776650">
    <property type="component" value="Unassembled WGS sequence"/>
</dbReference>
<evidence type="ECO:0000259" key="5">
    <source>
        <dbReference type="Pfam" id="PF09375"/>
    </source>
</evidence>
<comment type="subcellular location">
    <subcellularLocation>
        <location evidence="1">Periplasm</location>
    </subcellularLocation>
</comment>
<dbReference type="InterPro" id="IPR034981">
    <property type="entry name" value="Imelysin-like_EfeO/Algp7"/>
</dbReference>